<dbReference type="PROSITE" id="PS51257">
    <property type="entry name" value="PROKAR_LIPOPROTEIN"/>
    <property type="match status" value="1"/>
</dbReference>
<feature type="repeat" description="TPR" evidence="1">
    <location>
        <begin position="390"/>
        <end position="423"/>
    </location>
</feature>
<feature type="region of interest" description="Disordered" evidence="2">
    <location>
        <begin position="20"/>
        <end position="45"/>
    </location>
</feature>
<feature type="chain" id="PRO_5047476688" evidence="3">
    <location>
        <begin position="19"/>
        <end position="590"/>
    </location>
</feature>
<evidence type="ECO:0000256" key="2">
    <source>
        <dbReference type="SAM" id="MobiDB-lite"/>
    </source>
</evidence>
<dbReference type="PANTHER" id="PTHR12558:SF13">
    <property type="entry name" value="CELL DIVISION CYCLE PROTEIN 27 HOMOLOG"/>
    <property type="match status" value="1"/>
</dbReference>
<dbReference type="InterPro" id="IPR019734">
    <property type="entry name" value="TPR_rpt"/>
</dbReference>
<evidence type="ECO:0000256" key="1">
    <source>
        <dbReference type="PROSITE-ProRule" id="PRU00339"/>
    </source>
</evidence>
<keyword evidence="5" id="KW-1185">Reference proteome</keyword>
<evidence type="ECO:0000313" key="4">
    <source>
        <dbReference type="EMBL" id="GAA3922744.1"/>
    </source>
</evidence>
<keyword evidence="3" id="KW-0732">Signal</keyword>
<name>A0ABP7MGN7_9GAMM</name>
<evidence type="ECO:0000313" key="5">
    <source>
        <dbReference type="Proteomes" id="UP001501565"/>
    </source>
</evidence>
<dbReference type="PROSITE" id="PS50005">
    <property type="entry name" value="TPR"/>
    <property type="match status" value="1"/>
</dbReference>
<dbReference type="PANTHER" id="PTHR12558">
    <property type="entry name" value="CELL DIVISION CYCLE 16,23,27"/>
    <property type="match status" value="1"/>
</dbReference>
<dbReference type="InterPro" id="IPR011990">
    <property type="entry name" value="TPR-like_helical_dom_sf"/>
</dbReference>
<feature type="signal peptide" evidence="3">
    <location>
        <begin position="1"/>
        <end position="18"/>
    </location>
</feature>
<proteinExistence type="predicted"/>
<dbReference type="EMBL" id="BAABBN010000006">
    <property type="protein sequence ID" value="GAA3922744.1"/>
    <property type="molecule type" value="Genomic_DNA"/>
</dbReference>
<dbReference type="Proteomes" id="UP001501565">
    <property type="component" value="Unassembled WGS sequence"/>
</dbReference>
<evidence type="ECO:0000256" key="3">
    <source>
        <dbReference type="SAM" id="SignalP"/>
    </source>
</evidence>
<comment type="caution">
    <text evidence="4">The sequence shown here is derived from an EMBL/GenBank/DDBJ whole genome shotgun (WGS) entry which is preliminary data.</text>
</comment>
<accession>A0ABP7MGN7</accession>
<keyword evidence="1" id="KW-0802">TPR repeat</keyword>
<reference evidence="5" key="1">
    <citation type="journal article" date="2019" name="Int. J. Syst. Evol. Microbiol.">
        <title>The Global Catalogue of Microorganisms (GCM) 10K type strain sequencing project: providing services to taxonomists for standard genome sequencing and annotation.</title>
        <authorList>
            <consortium name="The Broad Institute Genomics Platform"/>
            <consortium name="The Broad Institute Genome Sequencing Center for Infectious Disease"/>
            <person name="Wu L."/>
            <person name="Ma J."/>
        </authorList>
    </citation>
    <scope>NUCLEOTIDE SEQUENCE [LARGE SCALE GENOMIC DNA]</scope>
    <source>
        <strain evidence="5">JCM 17551</strain>
    </source>
</reference>
<dbReference type="Pfam" id="PF13181">
    <property type="entry name" value="TPR_8"/>
    <property type="match status" value="2"/>
</dbReference>
<dbReference type="RefSeq" id="WP_344797801.1">
    <property type="nucleotide sequence ID" value="NZ_BAABBN010000006.1"/>
</dbReference>
<dbReference type="SUPFAM" id="SSF48452">
    <property type="entry name" value="TPR-like"/>
    <property type="match status" value="3"/>
</dbReference>
<sequence length="590" mass="66210">MKLLLWIAIISVSGCASLGGKTTETDNQQKTASSVSPQESKDYPTRPFETDTLYNLLVAEIAGQRSQYDLALEHYLIEAKNTQDPWVAARASRIAQYLNEPQAAAEAADIWRKTDKKNIHAHVTAATNWLKQHQIPNAISALKDALAITDSISLEQVYLTGKELPQAFQQPMLDGIDELLAIYPKHIRLHFTKALLLDDYNRNEEAIAAIKTLQQAGEMTPPHYIMLAKLYSKANDEKASLNTLSTGWNNYTGDKTLGLLYGQALADDKQTKAAVKVLDDLLEEHPSDDEVILTSALLKAELGYFDESEALLLQTTDTKQKNNSWYFLGQLYEQQNKHEQAIHAYSQVGEGKNLISAVTRATTIIKDTQGLDLAREYLRGLHQTIPDQTPRLIQIEAEFLRDANELSEALTLYNEALELEPNDSNLLYGRAMVFDLSNDIVSMEADLKTIINNNPNNAIALNALGYTLADKTDRLEEAKDYIERAFTLNPKDPAIIDSLGWIYFRLGDVQKAELLLAQAYTLFKDQEVAAHLGEVLWVQGKKEQALKVWIDGLRRNPTGAKLISTMKRFNIDVNLKKDEVDHADQNEQNQ</sequence>
<gene>
    <name evidence="4" type="ORF">GCM10022277_18340</name>
</gene>
<feature type="compositionally biased region" description="Polar residues" evidence="2">
    <location>
        <begin position="20"/>
        <end position="38"/>
    </location>
</feature>
<dbReference type="Gene3D" id="1.25.40.10">
    <property type="entry name" value="Tetratricopeptide repeat domain"/>
    <property type="match status" value="2"/>
</dbReference>
<protein>
    <submittedName>
        <fullName evidence="4">Tetratricopeptide repeat protein</fullName>
    </submittedName>
</protein>
<organism evidence="4 5">
    <name type="scientific">Litoribacillus peritrichatus</name>
    <dbReference type="NCBI Taxonomy" id="718191"/>
    <lineage>
        <taxon>Bacteria</taxon>
        <taxon>Pseudomonadati</taxon>
        <taxon>Pseudomonadota</taxon>
        <taxon>Gammaproteobacteria</taxon>
        <taxon>Oceanospirillales</taxon>
        <taxon>Oceanospirillaceae</taxon>
        <taxon>Litoribacillus</taxon>
    </lineage>
</organism>
<dbReference type="SMART" id="SM00028">
    <property type="entry name" value="TPR"/>
    <property type="match status" value="5"/>
</dbReference>